<dbReference type="GO" id="GO:0005634">
    <property type="term" value="C:nucleus"/>
    <property type="evidence" value="ECO:0007669"/>
    <property type="project" value="TreeGrafter"/>
</dbReference>
<keyword evidence="1" id="KW-0949">S-adenosyl-L-methionine</keyword>
<feature type="non-terminal residue" evidence="2">
    <location>
        <position position="290"/>
    </location>
</feature>
<dbReference type="GO" id="GO:0035241">
    <property type="term" value="F:protein-arginine omega-N monomethyltransferase activity"/>
    <property type="evidence" value="ECO:0007669"/>
    <property type="project" value="TreeGrafter"/>
</dbReference>
<dbReference type="GO" id="GO:0035242">
    <property type="term" value="F:protein-arginine omega-N asymmetric methyltransferase activity"/>
    <property type="evidence" value="ECO:0007669"/>
    <property type="project" value="TreeGrafter"/>
</dbReference>
<organism evidence="2 3">
    <name type="scientific">Apolygus lucorum</name>
    <name type="common">Small green plant bug</name>
    <name type="synonym">Lygocoris lucorum</name>
    <dbReference type="NCBI Taxonomy" id="248454"/>
    <lineage>
        <taxon>Eukaryota</taxon>
        <taxon>Metazoa</taxon>
        <taxon>Ecdysozoa</taxon>
        <taxon>Arthropoda</taxon>
        <taxon>Hexapoda</taxon>
        <taxon>Insecta</taxon>
        <taxon>Pterygota</taxon>
        <taxon>Neoptera</taxon>
        <taxon>Paraneoptera</taxon>
        <taxon>Hemiptera</taxon>
        <taxon>Heteroptera</taxon>
        <taxon>Panheteroptera</taxon>
        <taxon>Cimicomorpha</taxon>
        <taxon>Miridae</taxon>
        <taxon>Mirini</taxon>
        <taxon>Apolygus</taxon>
    </lineage>
</organism>
<accession>A0A8S9WQ62</accession>
<dbReference type="AlphaFoldDB" id="A0A8S9WQ62"/>
<dbReference type="PANTHER" id="PTHR11006:SF124">
    <property type="entry name" value="ARGININE METHYLTRANSFERASE 1-RELATED"/>
    <property type="match status" value="1"/>
</dbReference>
<keyword evidence="3" id="KW-1185">Reference proteome</keyword>
<proteinExistence type="predicted"/>
<gene>
    <name evidence="2" type="ORF">GE061_008529</name>
</gene>
<dbReference type="InterPro" id="IPR025799">
    <property type="entry name" value="Arg_MeTrfase"/>
</dbReference>
<dbReference type="Gene3D" id="3.40.50.150">
    <property type="entry name" value="Vaccinia Virus protein VP39"/>
    <property type="match status" value="1"/>
</dbReference>
<evidence type="ECO:0000313" key="3">
    <source>
        <dbReference type="Proteomes" id="UP000466442"/>
    </source>
</evidence>
<comment type="caution">
    <text evidence="2">The sequence shown here is derived from an EMBL/GenBank/DDBJ whole genome shotgun (WGS) entry which is preliminary data.</text>
</comment>
<protein>
    <submittedName>
        <fullName evidence="2">Uncharacterized protein</fullName>
    </submittedName>
</protein>
<dbReference type="OrthoDB" id="7848332at2759"/>
<reference evidence="2" key="1">
    <citation type="journal article" date="2021" name="Mol. Ecol. Resour.">
        <title>Apolygus lucorum genome provides insights into omnivorousness and mesophyll feeding.</title>
        <authorList>
            <person name="Liu Y."/>
            <person name="Liu H."/>
            <person name="Wang H."/>
            <person name="Huang T."/>
            <person name="Liu B."/>
            <person name="Yang B."/>
            <person name="Yin L."/>
            <person name="Li B."/>
            <person name="Zhang Y."/>
            <person name="Zhang S."/>
            <person name="Jiang F."/>
            <person name="Zhang X."/>
            <person name="Ren Y."/>
            <person name="Wang B."/>
            <person name="Wang S."/>
            <person name="Lu Y."/>
            <person name="Wu K."/>
            <person name="Fan W."/>
            <person name="Wang G."/>
        </authorList>
    </citation>
    <scope>NUCLEOTIDE SEQUENCE</scope>
    <source>
        <strain evidence="2">12Hb</strain>
    </source>
</reference>
<sequence>MDTQTKLGWVLIGSSGQKEEVTATLLTTLTCQIDVSNCWDLELLSIEDPIKKVTEAEKDREIEKFFKRTIQRDCTGRWIFKVPWIPGLVNPVDVLSRGCNPEQLVSSKWWEVPSWLYLPEMECPNSKCVEETTEMTDIDLTEEEVLPVGRESDEEDPIPDESETVFTRTGRLKSPLFRFGSTRFVPRRNFVEFPLEFSPIFPLLKPPVSRHMAEAEGRPMENGQLPSKEGAGEAMDLQNGAAQVNADEMTSKDYYFDSYAHFGIHEEMLKDEVRTLTYRNSIYHNKHLFK</sequence>
<dbReference type="Proteomes" id="UP000466442">
    <property type="component" value="Unassembled WGS sequence"/>
</dbReference>
<dbReference type="EMBL" id="WIXP02000017">
    <property type="protein sequence ID" value="KAF6197565.1"/>
    <property type="molecule type" value="Genomic_DNA"/>
</dbReference>
<evidence type="ECO:0000256" key="1">
    <source>
        <dbReference type="ARBA" id="ARBA00022691"/>
    </source>
</evidence>
<dbReference type="GO" id="GO:0042054">
    <property type="term" value="F:histone methyltransferase activity"/>
    <property type="evidence" value="ECO:0007669"/>
    <property type="project" value="TreeGrafter"/>
</dbReference>
<dbReference type="PANTHER" id="PTHR11006">
    <property type="entry name" value="PROTEIN ARGININE N-METHYLTRANSFERASE"/>
    <property type="match status" value="1"/>
</dbReference>
<dbReference type="InterPro" id="IPR029063">
    <property type="entry name" value="SAM-dependent_MTases_sf"/>
</dbReference>
<evidence type="ECO:0000313" key="2">
    <source>
        <dbReference type="EMBL" id="KAF6197565.1"/>
    </source>
</evidence>
<name>A0A8S9WQ62_APOLU</name>